<dbReference type="EMBL" id="JAWDGP010000419">
    <property type="protein sequence ID" value="KAK3800800.1"/>
    <property type="molecule type" value="Genomic_DNA"/>
</dbReference>
<name>A0AAE1B7S4_9GAST</name>
<organism evidence="2 3">
    <name type="scientific">Elysia crispata</name>
    <name type="common">lettuce slug</name>
    <dbReference type="NCBI Taxonomy" id="231223"/>
    <lineage>
        <taxon>Eukaryota</taxon>
        <taxon>Metazoa</taxon>
        <taxon>Spiralia</taxon>
        <taxon>Lophotrochozoa</taxon>
        <taxon>Mollusca</taxon>
        <taxon>Gastropoda</taxon>
        <taxon>Heterobranchia</taxon>
        <taxon>Euthyneura</taxon>
        <taxon>Panpulmonata</taxon>
        <taxon>Sacoglossa</taxon>
        <taxon>Placobranchoidea</taxon>
        <taxon>Plakobranchidae</taxon>
        <taxon>Elysia</taxon>
    </lineage>
</organism>
<comment type="caution">
    <text evidence="2">The sequence shown here is derived from an EMBL/GenBank/DDBJ whole genome shotgun (WGS) entry which is preliminary data.</text>
</comment>
<keyword evidence="3" id="KW-1185">Reference proteome</keyword>
<evidence type="ECO:0000256" key="1">
    <source>
        <dbReference type="SAM" id="MobiDB-lite"/>
    </source>
</evidence>
<proteinExistence type="predicted"/>
<reference evidence="2" key="1">
    <citation type="journal article" date="2023" name="G3 (Bethesda)">
        <title>A reference genome for the long-term kleptoplast-retaining sea slug Elysia crispata morphotype clarki.</title>
        <authorList>
            <person name="Eastman K.E."/>
            <person name="Pendleton A.L."/>
            <person name="Shaikh M.A."/>
            <person name="Suttiyut T."/>
            <person name="Ogas R."/>
            <person name="Tomko P."/>
            <person name="Gavelis G."/>
            <person name="Widhalm J.R."/>
            <person name="Wisecaver J.H."/>
        </authorList>
    </citation>
    <scope>NUCLEOTIDE SEQUENCE</scope>
    <source>
        <strain evidence="2">ECLA1</strain>
    </source>
</reference>
<dbReference type="Proteomes" id="UP001283361">
    <property type="component" value="Unassembled WGS sequence"/>
</dbReference>
<dbReference type="AlphaFoldDB" id="A0AAE1B7S4"/>
<gene>
    <name evidence="2" type="ORF">RRG08_000803</name>
</gene>
<accession>A0AAE1B7S4</accession>
<sequence length="100" mass="10537">MEKWKIPSLPRLLAFSDLNDFRQGVTSAHSGDFDTLSADGQDSPGTVNNGYQADDTLPADGQDSPGTVNNGYQADDTLPADGQDSPGTVNNGYQADDGKM</sequence>
<feature type="region of interest" description="Disordered" evidence="1">
    <location>
        <begin position="27"/>
        <end position="100"/>
    </location>
</feature>
<protein>
    <submittedName>
        <fullName evidence="2">Uncharacterized protein</fullName>
    </submittedName>
</protein>
<evidence type="ECO:0000313" key="2">
    <source>
        <dbReference type="EMBL" id="KAK3800800.1"/>
    </source>
</evidence>
<feature type="compositionally biased region" description="Polar residues" evidence="1">
    <location>
        <begin position="38"/>
        <end position="51"/>
    </location>
</feature>
<evidence type="ECO:0000313" key="3">
    <source>
        <dbReference type="Proteomes" id="UP001283361"/>
    </source>
</evidence>